<dbReference type="Gene3D" id="3.90.1150.10">
    <property type="entry name" value="Aspartate Aminotransferase, domain 1"/>
    <property type="match status" value="1"/>
</dbReference>
<dbReference type="AlphaFoldDB" id="E6LJN5"/>
<evidence type="ECO:0000256" key="2">
    <source>
        <dbReference type="ARBA" id="ARBA00012224"/>
    </source>
</evidence>
<dbReference type="Proteomes" id="UP000003434">
    <property type="component" value="Unassembled WGS sequence"/>
</dbReference>
<evidence type="ECO:0000256" key="5">
    <source>
        <dbReference type="ARBA" id="ARBA00037974"/>
    </source>
</evidence>
<dbReference type="InterPro" id="IPR004839">
    <property type="entry name" value="Aminotransferase_I/II_large"/>
</dbReference>
<dbReference type="PANTHER" id="PTHR43525:SF1">
    <property type="entry name" value="PROTEIN MALY"/>
    <property type="match status" value="1"/>
</dbReference>
<reference evidence="7 8" key="1">
    <citation type="submission" date="2010-12" db="EMBL/GenBank/DDBJ databases">
        <authorList>
            <person name="Muzny D."/>
            <person name="Qin X."/>
            <person name="Deng J."/>
            <person name="Jiang H."/>
            <person name="Liu Y."/>
            <person name="Qu J."/>
            <person name="Song X.-Z."/>
            <person name="Zhang L."/>
            <person name="Thornton R."/>
            <person name="Coyle M."/>
            <person name="Francisco L."/>
            <person name="Jackson L."/>
            <person name="Javaid M."/>
            <person name="Korchina V."/>
            <person name="Kovar C."/>
            <person name="Mata R."/>
            <person name="Mathew T."/>
            <person name="Ngo R."/>
            <person name="Nguyen L."/>
            <person name="Nguyen N."/>
            <person name="Okwuonu G."/>
            <person name="Ongeri F."/>
            <person name="Pham C."/>
            <person name="Simmons D."/>
            <person name="Wilczek-Boney K."/>
            <person name="Hale W."/>
            <person name="Jakkamsetti A."/>
            <person name="Pham P."/>
            <person name="Ruth R."/>
            <person name="San Lucas F."/>
            <person name="Warren J."/>
            <person name="Zhang J."/>
            <person name="Zhao Z."/>
            <person name="Zhou C."/>
            <person name="Zhu D."/>
            <person name="Lee S."/>
            <person name="Bess C."/>
            <person name="Blankenburg K."/>
            <person name="Forbes L."/>
            <person name="Fu Q."/>
            <person name="Gubbala S."/>
            <person name="Hirani K."/>
            <person name="Jayaseelan J.C."/>
            <person name="Lara F."/>
            <person name="Munidasa M."/>
            <person name="Palculict T."/>
            <person name="Patil S."/>
            <person name="Pu L.-L."/>
            <person name="Saada N."/>
            <person name="Tang L."/>
            <person name="Weissenberger G."/>
            <person name="Zhu Y."/>
            <person name="Hemphill L."/>
            <person name="Shang Y."/>
            <person name="Youmans B."/>
            <person name="Ayvaz T."/>
            <person name="Ross M."/>
            <person name="Santibanez J."/>
            <person name="Aqrawi P."/>
            <person name="Gross S."/>
            <person name="Joshi V."/>
            <person name="Fowler G."/>
            <person name="Nazareth L."/>
            <person name="Reid J."/>
            <person name="Worley K."/>
            <person name="Petrosino J."/>
            <person name="Highlander S."/>
            <person name="Gibbs R."/>
        </authorList>
    </citation>
    <scope>NUCLEOTIDE SEQUENCE [LARGE SCALE GENOMIC DNA]</scope>
    <source>
        <strain evidence="7 8">DSM 3986</strain>
    </source>
</reference>
<dbReference type="CDD" id="cd00609">
    <property type="entry name" value="AAT_like"/>
    <property type="match status" value="1"/>
</dbReference>
<gene>
    <name evidence="7" type="ORF">HMPREF0381_0170</name>
</gene>
<dbReference type="Pfam" id="PF00155">
    <property type="entry name" value="Aminotran_1_2"/>
    <property type="match status" value="1"/>
</dbReference>
<evidence type="ECO:0000313" key="8">
    <source>
        <dbReference type="Proteomes" id="UP000003434"/>
    </source>
</evidence>
<dbReference type="eggNOG" id="COG1168">
    <property type="taxonomic scope" value="Bacteria"/>
</dbReference>
<evidence type="ECO:0000259" key="6">
    <source>
        <dbReference type="Pfam" id="PF00155"/>
    </source>
</evidence>
<organism evidence="7 8">
    <name type="scientific">Lachnoanaerobaculum saburreum DSM 3986</name>
    <dbReference type="NCBI Taxonomy" id="887325"/>
    <lineage>
        <taxon>Bacteria</taxon>
        <taxon>Bacillati</taxon>
        <taxon>Bacillota</taxon>
        <taxon>Clostridia</taxon>
        <taxon>Lachnospirales</taxon>
        <taxon>Lachnospiraceae</taxon>
        <taxon>Lachnoanaerobaculum</taxon>
    </lineage>
</organism>
<evidence type="ECO:0000313" key="7">
    <source>
        <dbReference type="EMBL" id="EFU77899.1"/>
    </source>
</evidence>
<dbReference type="GO" id="GO:0030170">
    <property type="term" value="F:pyridoxal phosphate binding"/>
    <property type="evidence" value="ECO:0007669"/>
    <property type="project" value="InterPro"/>
</dbReference>
<evidence type="ECO:0000256" key="1">
    <source>
        <dbReference type="ARBA" id="ARBA00001933"/>
    </source>
</evidence>
<evidence type="ECO:0000256" key="3">
    <source>
        <dbReference type="ARBA" id="ARBA00022898"/>
    </source>
</evidence>
<dbReference type="EC" id="4.4.1.13" evidence="2"/>
<protein>
    <recommendedName>
        <fullName evidence="2">cysteine-S-conjugate beta-lyase</fullName>
        <ecNumber evidence="2">4.4.1.13</ecNumber>
    </recommendedName>
</protein>
<comment type="similarity">
    <text evidence="5">Belongs to the class-II pyridoxal-phosphate-dependent aminotransferase family. MalY/PatB cystathionine beta-lyase subfamily.</text>
</comment>
<sequence length="405" mass="46850">MYNFDEIIDRRNTNCLNTDGFRGYIFHAEPEKKFPYKDEEFVRMWVADMEFAVAAPILEALRERIDRKIFGYTGVYDDSYYQSFKKWCEDHYKWSFPKDELCFSPGIIPAMYQLVETLLTKNEKVLVNTPSYGYFLHAAEYSGVEVLQSPLKKDKNGRFVLDYENFEKQCADPACKLVFWCNPHNPTGRMWTEEELRRCGEIMMQYNLWVISDEIHCDLIRQGKQHIPMAKVLDNYPKLITCMAPSKTFNLAGLAFSNIIIRDPQLREIFKNRDKLFGMVNPMSLVAAKAAYDRGGEWHEELKIYLDKNFEFVKEYLSTNLPEAVMGISEATYLAWVDLSAVLPDVKDLPGFFANNAGVLLEGGNSLFVGNADGYIRLNLAMPQAIIKTGLERICKSIEEYKNKI</sequence>
<accession>E6LJN5</accession>
<dbReference type="InterPro" id="IPR015424">
    <property type="entry name" value="PyrdxlP-dep_Trfase"/>
</dbReference>
<proteinExistence type="inferred from homology"/>
<comment type="caution">
    <text evidence="7">The sequence shown here is derived from an EMBL/GenBank/DDBJ whole genome shotgun (WGS) entry which is preliminary data.</text>
</comment>
<keyword evidence="7" id="KW-0032">Aminotransferase</keyword>
<dbReference type="HOGENOM" id="CLU_017584_15_0_9"/>
<dbReference type="RefSeq" id="WP_008749943.1">
    <property type="nucleotide sequence ID" value="NZ_GL622296.1"/>
</dbReference>
<dbReference type="GO" id="GO:0008483">
    <property type="term" value="F:transaminase activity"/>
    <property type="evidence" value="ECO:0007669"/>
    <property type="project" value="UniProtKB-KW"/>
</dbReference>
<dbReference type="Gene3D" id="3.40.640.10">
    <property type="entry name" value="Type I PLP-dependent aspartate aminotransferase-like (Major domain)"/>
    <property type="match status" value="1"/>
</dbReference>
<dbReference type="EMBL" id="AEPW01000005">
    <property type="protein sequence ID" value="EFU77899.1"/>
    <property type="molecule type" value="Genomic_DNA"/>
</dbReference>
<comment type="cofactor">
    <cofactor evidence="1">
        <name>pyridoxal 5'-phosphate</name>
        <dbReference type="ChEBI" id="CHEBI:597326"/>
    </cofactor>
</comment>
<dbReference type="PANTHER" id="PTHR43525">
    <property type="entry name" value="PROTEIN MALY"/>
    <property type="match status" value="1"/>
</dbReference>
<name>E6LJN5_9FIRM</name>
<evidence type="ECO:0000256" key="4">
    <source>
        <dbReference type="ARBA" id="ARBA00023239"/>
    </source>
</evidence>
<keyword evidence="4" id="KW-0456">Lyase</keyword>
<dbReference type="GO" id="GO:0047804">
    <property type="term" value="F:cysteine-S-conjugate beta-lyase activity"/>
    <property type="evidence" value="ECO:0007669"/>
    <property type="project" value="UniProtKB-EC"/>
</dbReference>
<dbReference type="InterPro" id="IPR051798">
    <property type="entry name" value="Class-II_PLP-Dep_Aminotrans"/>
</dbReference>
<feature type="domain" description="Aminotransferase class I/classII large" evidence="6">
    <location>
        <begin position="58"/>
        <end position="394"/>
    </location>
</feature>
<dbReference type="InterPro" id="IPR015421">
    <property type="entry name" value="PyrdxlP-dep_Trfase_major"/>
</dbReference>
<dbReference type="SUPFAM" id="SSF53383">
    <property type="entry name" value="PLP-dependent transferases"/>
    <property type="match status" value="1"/>
</dbReference>
<keyword evidence="3" id="KW-0663">Pyridoxal phosphate</keyword>
<keyword evidence="7" id="KW-0808">Transferase</keyword>
<dbReference type="InterPro" id="IPR015422">
    <property type="entry name" value="PyrdxlP-dep_Trfase_small"/>
</dbReference>